<accession>A0AAV4Q7V9</accession>
<keyword evidence="2" id="KW-1185">Reference proteome</keyword>
<comment type="caution">
    <text evidence="1">The sequence shown here is derived from an EMBL/GenBank/DDBJ whole genome shotgun (WGS) entry which is preliminary data.</text>
</comment>
<evidence type="ECO:0000313" key="1">
    <source>
        <dbReference type="EMBL" id="GIY05086.1"/>
    </source>
</evidence>
<organism evidence="1 2">
    <name type="scientific">Caerostris extrusa</name>
    <name type="common">Bark spider</name>
    <name type="synonym">Caerostris bankana</name>
    <dbReference type="NCBI Taxonomy" id="172846"/>
    <lineage>
        <taxon>Eukaryota</taxon>
        <taxon>Metazoa</taxon>
        <taxon>Ecdysozoa</taxon>
        <taxon>Arthropoda</taxon>
        <taxon>Chelicerata</taxon>
        <taxon>Arachnida</taxon>
        <taxon>Araneae</taxon>
        <taxon>Araneomorphae</taxon>
        <taxon>Entelegynae</taxon>
        <taxon>Araneoidea</taxon>
        <taxon>Araneidae</taxon>
        <taxon>Caerostris</taxon>
    </lineage>
</organism>
<gene>
    <name evidence="1" type="ORF">CEXT_168251</name>
</gene>
<protein>
    <submittedName>
        <fullName evidence="1">Uncharacterized protein</fullName>
    </submittedName>
</protein>
<dbReference type="AlphaFoldDB" id="A0AAV4Q7V9"/>
<proteinExistence type="predicted"/>
<reference evidence="1 2" key="1">
    <citation type="submission" date="2021-06" db="EMBL/GenBank/DDBJ databases">
        <title>Caerostris extrusa draft genome.</title>
        <authorList>
            <person name="Kono N."/>
            <person name="Arakawa K."/>
        </authorList>
    </citation>
    <scope>NUCLEOTIDE SEQUENCE [LARGE SCALE GENOMIC DNA]</scope>
</reference>
<name>A0AAV4Q7V9_CAEEX</name>
<sequence length="145" mass="16735">MKVCSHNRFQHQRIPCRSTTFLTLMTHELKRRNECKTNEISSENRPEYSLLITTPLIHRTICHAGGQPSNKWLIPPPTASPFLLARNTPFGRGYRLNLVERPVTVTGIELPRMVGSGQPSICSTRLRFFLRGRYCFGYLKNMEML</sequence>
<dbReference type="EMBL" id="BPLR01005800">
    <property type="protein sequence ID" value="GIY05086.1"/>
    <property type="molecule type" value="Genomic_DNA"/>
</dbReference>
<evidence type="ECO:0000313" key="2">
    <source>
        <dbReference type="Proteomes" id="UP001054945"/>
    </source>
</evidence>
<dbReference type="Proteomes" id="UP001054945">
    <property type="component" value="Unassembled WGS sequence"/>
</dbReference>